<comment type="caution">
    <text evidence="1">The sequence shown here is derived from an EMBL/GenBank/DDBJ whole genome shotgun (WGS) entry which is preliminary data.</text>
</comment>
<accession>A0ACA9M1N6</accession>
<reference evidence="1" key="1">
    <citation type="submission" date="2021-06" db="EMBL/GenBank/DDBJ databases">
        <authorList>
            <person name="Kallberg Y."/>
            <person name="Tangrot J."/>
            <person name="Rosling A."/>
        </authorList>
    </citation>
    <scope>NUCLEOTIDE SEQUENCE</scope>
    <source>
        <strain evidence="1">MA461A</strain>
    </source>
</reference>
<feature type="non-terminal residue" evidence="1">
    <location>
        <position position="232"/>
    </location>
</feature>
<name>A0ACA9M1N6_9GLOM</name>
<dbReference type="Proteomes" id="UP000789920">
    <property type="component" value="Unassembled WGS sequence"/>
</dbReference>
<organism evidence="1 2">
    <name type="scientific">Racocetra persica</name>
    <dbReference type="NCBI Taxonomy" id="160502"/>
    <lineage>
        <taxon>Eukaryota</taxon>
        <taxon>Fungi</taxon>
        <taxon>Fungi incertae sedis</taxon>
        <taxon>Mucoromycota</taxon>
        <taxon>Glomeromycotina</taxon>
        <taxon>Glomeromycetes</taxon>
        <taxon>Diversisporales</taxon>
        <taxon>Gigasporaceae</taxon>
        <taxon>Racocetra</taxon>
    </lineage>
</organism>
<dbReference type="EMBL" id="CAJVQC010005777">
    <property type="protein sequence ID" value="CAG8558606.1"/>
    <property type="molecule type" value="Genomic_DNA"/>
</dbReference>
<evidence type="ECO:0000313" key="2">
    <source>
        <dbReference type="Proteomes" id="UP000789920"/>
    </source>
</evidence>
<sequence length="232" mass="26581">MLDDFTFDNTIIEEFNKSEDLPIILAITTDNISNNNTIFRYFVNHYIYNDINFDIDNQRVRCLAYIINLAAQDLLKNLKAEGPNENKILLDNEDISSTDFEKATINISGCKYSTIGLVILYYHDLLDVLEKYINNCSNLIIKEAIKKARTKLSKYYSDANSLISEYQPTQTSIAENISNEKNHESEFKYLSKIAKDYLSVQATSISAERVFSAAKELIISRRCNLNPTTIRA</sequence>
<keyword evidence="2" id="KW-1185">Reference proteome</keyword>
<evidence type="ECO:0000313" key="1">
    <source>
        <dbReference type="EMBL" id="CAG8558606.1"/>
    </source>
</evidence>
<proteinExistence type="predicted"/>
<protein>
    <submittedName>
        <fullName evidence="1">23958_t:CDS:1</fullName>
    </submittedName>
</protein>
<gene>
    <name evidence="1" type="ORF">RPERSI_LOCUS4268</name>
</gene>